<dbReference type="OrthoDB" id="3268959at2"/>
<protein>
    <submittedName>
        <fullName evidence="7">ABC-type Na+ efflux pump, permease component</fullName>
    </submittedName>
</protein>
<feature type="transmembrane region" description="Helical" evidence="5">
    <location>
        <begin position="275"/>
        <end position="295"/>
    </location>
</feature>
<dbReference type="InterPro" id="IPR013525">
    <property type="entry name" value="ABC2_TM"/>
</dbReference>
<dbReference type="AlphaFoldDB" id="I0V6G9"/>
<feature type="transmembrane region" description="Helical" evidence="5">
    <location>
        <begin position="331"/>
        <end position="353"/>
    </location>
</feature>
<accession>I0V6G9</accession>
<keyword evidence="2 5" id="KW-0812">Transmembrane</keyword>
<keyword evidence="8" id="KW-1185">Reference proteome</keyword>
<dbReference type="STRING" id="882086.SacxiDRAFT_3523"/>
<sequence length="374" mass="38661">MSTTTTDAPGQGTAGGTSFAQATRLVAEREIKSFVRLKGFWIGLGVVIVGLFAMSVLPSVLGGQPSVAVVGAAEVRPVLEQLDVEIVEAQDVAAAKELVRSEEVDAAVVPDAKGESATGVRVVALSDPPAEIVAGLGVVPPVDLLETSEVSSGEQSIVVLVLAVLFVMFGMGGVAIAQSTVTEKQTRIVEILVATVPVRALLAGKIVGHTLLTLAQVVVVALAAPLALRAGGHGELLTVVLPALGWFVPFMILGFLLLAAMWAVAGSLVSRQEDLGATMGLAMMLVMGPYFAVLFFSDNTAVMTVLSFVPFSAAVAMPVRMFTGDAQVWEALASLGLLAVTASLVVMLGARLYSGALLQTRGKVAWSKAWARGD</sequence>
<comment type="subcellular location">
    <subcellularLocation>
        <location evidence="1">Membrane</location>
        <topology evidence="1">Multi-pass membrane protein</topology>
    </subcellularLocation>
</comment>
<feature type="domain" description="ABC-2 type transporter transmembrane" evidence="6">
    <location>
        <begin position="141"/>
        <end position="350"/>
    </location>
</feature>
<dbReference type="Pfam" id="PF12698">
    <property type="entry name" value="ABC2_membrane_3"/>
    <property type="match status" value="1"/>
</dbReference>
<proteinExistence type="predicted"/>
<evidence type="ECO:0000256" key="3">
    <source>
        <dbReference type="ARBA" id="ARBA00022989"/>
    </source>
</evidence>
<dbReference type="RefSeq" id="WP_006239907.1">
    <property type="nucleotide sequence ID" value="NZ_JH636049.1"/>
</dbReference>
<feature type="transmembrane region" description="Helical" evidence="5">
    <location>
        <begin position="301"/>
        <end position="319"/>
    </location>
</feature>
<feature type="transmembrane region" description="Helical" evidence="5">
    <location>
        <begin position="206"/>
        <end position="228"/>
    </location>
</feature>
<evidence type="ECO:0000256" key="4">
    <source>
        <dbReference type="ARBA" id="ARBA00023136"/>
    </source>
</evidence>
<reference evidence="7 8" key="1">
    <citation type="submission" date="2012-01" db="EMBL/GenBank/DDBJ databases">
        <title>Improved High-Quality Draft sequence of Saccharomonospora xinjiangensis XJ-54.</title>
        <authorList>
            <consortium name="US DOE Joint Genome Institute"/>
            <person name="Lucas S."/>
            <person name="Han J."/>
            <person name="Lapidus A."/>
            <person name="Cheng J.-F."/>
            <person name="Goodwin L."/>
            <person name="Pitluck S."/>
            <person name="Peters L."/>
            <person name="Mikhailova N."/>
            <person name="Teshima H."/>
            <person name="Detter J.C."/>
            <person name="Han C."/>
            <person name="Tapia R."/>
            <person name="Land M."/>
            <person name="Hauser L."/>
            <person name="Kyrpides N."/>
            <person name="Ivanova N."/>
            <person name="Pagani I."/>
            <person name="Brambilla E.-M."/>
            <person name="Klenk H.-P."/>
            <person name="Woyke T."/>
        </authorList>
    </citation>
    <scope>NUCLEOTIDE SEQUENCE [LARGE SCALE GENOMIC DNA]</scope>
    <source>
        <strain evidence="7 8">XJ-54</strain>
    </source>
</reference>
<gene>
    <name evidence="7" type="ORF">SacxiDRAFT_3523</name>
</gene>
<evidence type="ECO:0000256" key="1">
    <source>
        <dbReference type="ARBA" id="ARBA00004141"/>
    </source>
</evidence>
<dbReference type="eggNOG" id="COG1668">
    <property type="taxonomic scope" value="Bacteria"/>
</dbReference>
<evidence type="ECO:0000256" key="2">
    <source>
        <dbReference type="ARBA" id="ARBA00022692"/>
    </source>
</evidence>
<evidence type="ECO:0000259" key="6">
    <source>
        <dbReference type="Pfam" id="PF12698"/>
    </source>
</evidence>
<feature type="transmembrane region" description="Helical" evidence="5">
    <location>
        <begin position="39"/>
        <end position="61"/>
    </location>
</feature>
<dbReference type="GO" id="GO:0140359">
    <property type="term" value="F:ABC-type transporter activity"/>
    <property type="evidence" value="ECO:0007669"/>
    <property type="project" value="InterPro"/>
</dbReference>
<evidence type="ECO:0000313" key="8">
    <source>
        <dbReference type="Proteomes" id="UP000004691"/>
    </source>
</evidence>
<name>I0V6G9_9PSEU</name>
<feature type="transmembrane region" description="Helical" evidence="5">
    <location>
        <begin position="240"/>
        <end position="263"/>
    </location>
</feature>
<dbReference type="Proteomes" id="UP000004691">
    <property type="component" value="Unassembled WGS sequence"/>
</dbReference>
<evidence type="ECO:0000313" key="7">
    <source>
        <dbReference type="EMBL" id="EID55722.1"/>
    </source>
</evidence>
<organism evidence="7 8">
    <name type="scientific">Saccharomonospora xinjiangensis XJ-54</name>
    <dbReference type="NCBI Taxonomy" id="882086"/>
    <lineage>
        <taxon>Bacteria</taxon>
        <taxon>Bacillati</taxon>
        <taxon>Actinomycetota</taxon>
        <taxon>Actinomycetes</taxon>
        <taxon>Pseudonocardiales</taxon>
        <taxon>Pseudonocardiaceae</taxon>
        <taxon>Saccharomonospora</taxon>
    </lineage>
</organism>
<feature type="transmembrane region" description="Helical" evidence="5">
    <location>
        <begin position="157"/>
        <end position="177"/>
    </location>
</feature>
<dbReference type="GO" id="GO:0016020">
    <property type="term" value="C:membrane"/>
    <property type="evidence" value="ECO:0007669"/>
    <property type="project" value="UniProtKB-SubCell"/>
</dbReference>
<keyword evidence="4 5" id="KW-0472">Membrane</keyword>
<dbReference type="EMBL" id="JH636049">
    <property type="protein sequence ID" value="EID55722.1"/>
    <property type="molecule type" value="Genomic_DNA"/>
</dbReference>
<keyword evidence="3 5" id="KW-1133">Transmembrane helix</keyword>
<dbReference type="HOGENOM" id="CLU_046841_3_1_11"/>
<evidence type="ECO:0000256" key="5">
    <source>
        <dbReference type="SAM" id="Phobius"/>
    </source>
</evidence>